<feature type="domain" description="Gamma-glutamylcyclotransferase AIG2-like" evidence="3">
    <location>
        <begin position="114"/>
        <end position="208"/>
    </location>
</feature>
<dbReference type="InterPro" id="IPR045038">
    <property type="entry name" value="AIG2-like"/>
</dbReference>
<comment type="caution">
    <text evidence="4">The sequence shown here is derived from an EMBL/GenBank/DDBJ whole genome shotgun (WGS) entry which is preliminary data.</text>
</comment>
<dbReference type="EMBL" id="BMFH01000001">
    <property type="protein sequence ID" value="GGD47688.1"/>
    <property type="molecule type" value="Genomic_DNA"/>
</dbReference>
<gene>
    <name evidence="4" type="ORF">GCM10011361_13110</name>
</gene>
<reference evidence="5" key="1">
    <citation type="journal article" date="2019" name="Int. J. Syst. Evol. Microbiol.">
        <title>The Global Catalogue of Microorganisms (GCM) 10K type strain sequencing project: providing services to taxonomists for standard genome sequencing and annotation.</title>
        <authorList>
            <consortium name="The Broad Institute Genomics Platform"/>
            <consortium name="The Broad Institute Genome Sequencing Center for Infectious Disease"/>
            <person name="Wu L."/>
            <person name="Ma J."/>
        </authorList>
    </citation>
    <scope>NUCLEOTIDE SEQUENCE [LARGE SCALE GENOMIC DNA]</scope>
    <source>
        <strain evidence="5">CGMCC 1.12606</strain>
    </source>
</reference>
<dbReference type="InterPro" id="IPR013024">
    <property type="entry name" value="GGCT-like"/>
</dbReference>
<evidence type="ECO:0000313" key="5">
    <source>
        <dbReference type="Proteomes" id="UP000625780"/>
    </source>
</evidence>
<dbReference type="SUPFAM" id="SSF110857">
    <property type="entry name" value="Gamma-glutamyl cyclotransferase-like"/>
    <property type="match status" value="1"/>
</dbReference>
<evidence type="ECO:0000259" key="3">
    <source>
        <dbReference type="Pfam" id="PF06094"/>
    </source>
</evidence>
<dbReference type="InterPro" id="IPR009288">
    <property type="entry name" value="AIG2-like_dom"/>
</dbReference>
<name>A0ABQ1QXX7_9FLAO</name>
<protein>
    <recommendedName>
        <fullName evidence="2">Putative gamma-glutamylcyclotransferase</fullName>
    </recommendedName>
</protein>
<dbReference type="Proteomes" id="UP000625780">
    <property type="component" value="Unassembled WGS sequence"/>
</dbReference>
<evidence type="ECO:0000256" key="2">
    <source>
        <dbReference type="ARBA" id="ARBA00030602"/>
    </source>
</evidence>
<dbReference type="PANTHER" id="PTHR31544">
    <property type="entry name" value="AIG2-LIKE PROTEIN D"/>
    <property type="match status" value="1"/>
</dbReference>
<dbReference type="RefSeq" id="WP_188369881.1">
    <property type="nucleotide sequence ID" value="NZ_BMFH01000001.1"/>
</dbReference>
<keyword evidence="5" id="KW-1185">Reference proteome</keyword>
<organism evidence="4 5">
    <name type="scientific">Muriicola marianensis</name>
    <dbReference type="NCBI Taxonomy" id="1324801"/>
    <lineage>
        <taxon>Bacteria</taxon>
        <taxon>Pseudomonadati</taxon>
        <taxon>Bacteroidota</taxon>
        <taxon>Flavobacteriia</taxon>
        <taxon>Flavobacteriales</taxon>
        <taxon>Flavobacteriaceae</taxon>
        <taxon>Muriicola</taxon>
    </lineage>
</organism>
<dbReference type="Gene3D" id="3.10.490.10">
    <property type="entry name" value="Gamma-glutamyl cyclotransferase-like"/>
    <property type="match status" value="1"/>
</dbReference>
<evidence type="ECO:0000256" key="1">
    <source>
        <dbReference type="ARBA" id="ARBA00022679"/>
    </source>
</evidence>
<keyword evidence="1" id="KW-0808">Transferase</keyword>
<dbReference type="CDD" id="cd06661">
    <property type="entry name" value="GGCT_like"/>
    <property type="match status" value="1"/>
</dbReference>
<dbReference type="Pfam" id="PF14114">
    <property type="entry name" value="DUF4286"/>
    <property type="match status" value="1"/>
</dbReference>
<dbReference type="PANTHER" id="PTHR31544:SF2">
    <property type="entry name" value="AIG2-LIKE PROTEIN D"/>
    <property type="match status" value="1"/>
</dbReference>
<accession>A0ABQ1QXX7</accession>
<evidence type="ECO:0000313" key="4">
    <source>
        <dbReference type="EMBL" id="GGD47688.1"/>
    </source>
</evidence>
<sequence>MLIYNVTLHVEDAILPQWLDWMKSIHIPEVLATGKFLEATMTRILSEEDSGGSSYSVQYKVRDRTALESYYREDAARLRKETEKLFGNSVIAFRTELEVLSIDKPPIKSATAYLFTYGTLQEKDVQKMIFSRTLNGKRDSLSAHRISEEMVGGLYPTIRRSENPNDKVEGLVYVISEEELTLVDAYEGEAYERMNITLESGVKAWVYLGKTGI</sequence>
<dbReference type="InterPro" id="IPR025563">
    <property type="entry name" value="DUF4286"/>
</dbReference>
<dbReference type="Pfam" id="PF06094">
    <property type="entry name" value="GGACT"/>
    <property type="match status" value="1"/>
</dbReference>
<dbReference type="InterPro" id="IPR036568">
    <property type="entry name" value="GGCT-like_sf"/>
</dbReference>
<proteinExistence type="predicted"/>